<name>A0ABZ0RP30_9BACT</name>
<proteinExistence type="predicted"/>
<dbReference type="Pfam" id="PF11185">
    <property type="entry name" value="DUF2971"/>
    <property type="match status" value="1"/>
</dbReference>
<sequence>MEEINKNSTNGFLYRYLPAEFGLQALQTGRLKIGRISELNDPHDCMPYIENEKSYGALETSILQERHGVISFSTKDNDPVIWSHYADCHRGIALKFHSDFLPDITERIEYTNIRPSVKDNMINDEHYIKGNLTKSIIAKFCHKAESWEYEGEVRIFPSLSGKKMRGTHYFYEIPKQSLKAVILGANCSLNWFDIQNAVKGSRLGISKIPVFRCSKQRDSFLMGIDRA</sequence>
<dbReference type="InterPro" id="IPR021352">
    <property type="entry name" value="DUF2971"/>
</dbReference>
<evidence type="ECO:0000313" key="1">
    <source>
        <dbReference type="EMBL" id="WPJ96652.1"/>
    </source>
</evidence>
<keyword evidence="2" id="KW-1185">Reference proteome</keyword>
<dbReference type="EMBL" id="CP138858">
    <property type="protein sequence ID" value="WPJ96652.1"/>
    <property type="molecule type" value="Genomic_DNA"/>
</dbReference>
<accession>A0ABZ0RP30</accession>
<dbReference type="Proteomes" id="UP001324993">
    <property type="component" value="Chromosome"/>
</dbReference>
<reference evidence="1 2" key="1">
    <citation type="submission" date="2023-11" db="EMBL/GenBank/DDBJ databases">
        <title>Coraliomargarita sp. nov., isolated from marine algae.</title>
        <authorList>
            <person name="Lee J.K."/>
            <person name="Baek J.H."/>
            <person name="Kim J.M."/>
            <person name="Choi D.G."/>
            <person name="Jeon C.O."/>
        </authorList>
    </citation>
    <scope>NUCLEOTIDE SEQUENCE [LARGE SCALE GENOMIC DNA]</scope>
    <source>
        <strain evidence="1 2">J2-16</strain>
    </source>
</reference>
<protein>
    <submittedName>
        <fullName evidence="1">DUF2971 domain-containing protein</fullName>
    </submittedName>
</protein>
<organism evidence="1 2">
    <name type="scientific">Coraliomargarita algicola</name>
    <dbReference type="NCBI Taxonomy" id="3092156"/>
    <lineage>
        <taxon>Bacteria</taxon>
        <taxon>Pseudomonadati</taxon>
        <taxon>Verrucomicrobiota</taxon>
        <taxon>Opitutia</taxon>
        <taxon>Puniceicoccales</taxon>
        <taxon>Coraliomargaritaceae</taxon>
        <taxon>Coraliomargarita</taxon>
    </lineage>
</organism>
<dbReference type="RefSeq" id="WP_319833509.1">
    <property type="nucleotide sequence ID" value="NZ_CP138858.1"/>
</dbReference>
<evidence type="ECO:0000313" key="2">
    <source>
        <dbReference type="Proteomes" id="UP001324993"/>
    </source>
</evidence>
<gene>
    <name evidence="1" type="ORF">SH580_02910</name>
</gene>